<comment type="subunit">
    <text evidence="7">Homodimer.</text>
</comment>
<feature type="binding site" evidence="7">
    <location>
        <begin position="264"/>
        <end position="266"/>
    </location>
    <ligand>
        <name>ATP</name>
        <dbReference type="ChEBI" id="CHEBI:30616"/>
    </ligand>
</feature>
<feature type="binding site" evidence="7">
    <location>
        <position position="264"/>
    </location>
    <ligand>
        <name>L-aspartate</name>
        <dbReference type="ChEBI" id="CHEBI:29991"/>
    </ligand>
</feature>
<feature type="binding site" evidence="7">
    <location>
        <begin position="578"/>
        <end position="581"/>
    </location>
    <ligand>
        <name>ATP</name>
        <dbReference type="ChEBI" id="CHEBI:30616"/>
    </ligand>
</feature>
<dbReference type="GO" id="GO:0005524">
    <property type="term" value="F:ATP binding"/>
    <property type="evidence" value="ECO:0007669"/>
    <property type="project" value="UniProtKB-UniRule"/>
</dbReference>
<evidence type="ECO:0000256" key="4">
    <source>
        <dbReference type="ARBA" id="ARBA00022840"/>
    </source>
</evidence>
<evidence type="ECO:0000256" key="2">
    <source>
        <dbReference type="ARBA" id="ARBA00022598"/>
    </source>
</evidence>
<dbReference type="Proteomes" id="UP000318704">
    <property type="component" value="Chromosome"/>
</dbReference>
<dbReference type="Pfam" id="PF02938">
    <property type="entry name" value="GAD"/>
    <property type="match status" value="1"/>
</dbReference>
<dbReference type="AlphaFoldDB" id="A0A517W4K4"/>
<evidence type="ECO:0000256" key="5">
    <source>
        <dbReference type="ARBA" id="ARBA00022917"/>
    </source>
</evidence>
<evidence type="ECO:0000256" key="7">
    <source>
        <dbReference type="HAMAP-Rule" id="MF_00044"/>
    </source>
</evidence>
<dbReference type="InterPro" id="IPR006195">
    <property type="entry name" value="aa-tRNA-synth_II"/>
</dbReference>
<comment type="subcellular location">
    <subcellularLocation>
        <location evidence="7">Cytoplasm</location>
    </subcellularLocation>
</comment>
<proteinExistence type="inferred from homology"/>
<dbReference type="InterPro" id="IPR045864">
    <property type="entry name" value="aa-tRNA-synth_II/BPL/LPL"/>
</dbReference>
<dbReference type="InterPro" id="IPR047090">
    <property type="entry name" value="AspRS_core"/>
</dbReference>
<dbReference type="InterPro" id="IPR029351">
    <property type="entry name" value="GAD_dom"/>
</dbReference>
<keyword evidence="4 7" id="KW-0067">ATP-binding</keyword>
<feature type="binding site" evidence="7">
    <location>
        <position position="526"/>
    </location>
    <ligand>
        <name>ATP</name>
        <dbReference type="ChEBI" id="CHEBI:30616"/>
    </ligand>
</feature>
<dbReference type="KEGG" id="gaw:V144x_56870"/>
<dbReference type="Pfam" id="PF01336">
    <property type="entry name" value="tRNA_anti-codon"/>
    <property type="match status" value="1"/>
</dbReference>
<comment type="caution">
    <text evidence="7">Lacks conserved residue(s) required for the propagation of feature annotation.</text>
</comment>
<dbReference type="InterPro" id="IPR004365">
    <property type="entry name" value="NA-bd_OB_tRNA"/>
</dbReference>
<evidence type="ECO:0000313" key="9">
    <source>
        <dbReference type="EMBL" id="QDU00174.1"/>
    </source>
</evidence>
<gene>
    <name evidence="7 9" type="primary">aspS</name>
    <name evidence="9" type="ORF">V144x_56870</name>
</gene>
<keyword evidence="6 7" id="KW-0030">Aminoacyl-tRNA synthetase</keyword>
<dbReference type="Gene3D" id="3.30.930.10">
    <property type="entry name" value="Bira Bifunctional Protein, Domain 2"/>
    <property type="match status" value="1"/>
</dbReference>
<dbReference type="NCBIfam" id="NF001750">
    <property type="entry name" value="PRK00476.1"/>
    <property type="match status" value="1"/>
</dbReference>
<dbReference type="InterPro" id="IPR004115">
    <property type="entry name" value="GAD-like_sf"/>
</dbReference>
<keyword evidence="7" id="KW-0963">Cytoplasm</keyword>
<dbReference type="CDD" id="cd04317">
    <property type="entry name" value="EcAspRS_like_N"/>
    <property type="match status" value="1"/>
</dbReference>
<reference evidence="9 10" key="1">
    <citation type="submission" date="2019-03" db="EMBL/GenBank/DDBJ databases">
        <title>Deep-cultivation of Planctomycetes and their phenomic and genomic characterization uncovers novel biology.</title>
        <authorList>
            <person name="Wiegand S."/>
            <person name="Jogler M."/>
            <person name="Boedeker C."/>
            <person name="Pinto D."/>
            <person name="Vollmers J."/>
            <person name="Rivas-Marin E."/>
            <person name="Kohn T."/>
            <person name="Peeters S.H."/>
            <person name="Heuer A."/>
            <person name="Rast P."/>
            <person name="Oberbeckmann S."/>
            <person name="Bunk B."/>
            <person name="Jeske O."/>
            <person name="Meyerdierks A."/>
            <person name="Storesund J.E."/>
            <person name="Kallscheuer N."/>
            <person name="Luecker S."/>
            <person name="Lage O.M."/>
            <person name="Pohl T."/>
            <person name="Merkel B.J."/>
            <person name="Hornburger P."/>
            <person name="Mueller R.-W."/>
            <person name="Bruemmer F."/>
            <person name="Labrenz M."/>
            <person name="Spormann A.M."/>
            <person name="Op den Camp H."/>
            <person name="Overmann J."/>
            <person name="Amann R."/>
            <person name="Jetten M.S.M."/>
            <person name="Mascher T."/>
            <person name="Medema M.H."/>
            <person name="Devos D.P."/>
            <person name="Kaster A.-K."/>
            <person name="Ovreas L."/>
            <person name="Rohde M."/>
            <person name="Galperin M.Y."/>
            <person name="Jogler C."/>
        </authorList>
    </citation>
    <scope>NUCLEOTIDE SEQUENCE [LARGE SCALE GENOMIC DNA]</scope>
    <source>
        <strain evidence="9 10">V144</strain>
    </source>
</reference>
<feature type="binding site" evidence="7">
    <location>
        <position position="218"/>
    </location>
    <ligand>
        <name>L-aspartate</name>
        <dbReference type="ChEBI" id="CHEBI:29991"/>
    </ligand>
</feature>
<dbReference type="PANTHER" id="PTHR22594">
    <property type="entry name" value="ASPARTYL/LYSYL-TRNA SYNTHETASE"/>
    <property type="match status" value="1"/>
</dbReference>
<keyword evidence="3 7" id="KW-0547">Nucleotide-binding</keyword>
<evidence type="ECO:0000256" key="1">
    <source>
        <dbReference type="ARBA" id="ARBA00006303"/>
    </source>
</evidence>
<feature type="binding site" evidence="7">
    <location>
        <position position="533"/>
    </location>
    <ligand>
        <name>L-aspartate</name>
        <dbReference type="ChEBI" id="CHEBI:29991"/>
    </ligand>
</feature>
<dbReference type="GO" id="GO:0003676">
    <property type="term" value="F:nucleic acid binding"/>
    <property type="evidence" value="ECO:0007669"/>
    <property type="project" value="InterPro"/>
</dbReference>
<feature type="site" description="Important for tRNA non-discrimination" evidence="7">
    <location>
        <position position="75"/>
    </location>
</feature>
<dbReference type="InterPro" id="IPR002312">
    <property type="entry name" value="Asp/Asn-tRNA-synth_IIb"/>
</dbReference>
<feature type="binding site" evidence="7">
    <location>
        <position position="492"/>
    </location>
    <ligand>
        <name>L-aspartate</name>
        <dbReference type="ChEBI" id="CHEBI:29991"/>
    </ligand>
</feature>
<dbReference type="Gene3D" id="2.40.50.140">
    <property type="entry name" value="Nucleic acid-binding proteins"/>
    <property type="match status" value="1"/>
</dbReference>
<dbReference type="Gene3D" id="3.30.1360.30">
    <property type="entry name" value="GAD-like domain"/>
    <property type="match status" value="1"/>
</dbReference>
<dbReference type="SUPFAM" id="SSF55681">
    <property type="entry name" value="Class II aaRS and biotin synthetases"/>
    <property type="match status" value="1"/>
</dbReference>
<evidence type="ECO:0000259" key="8">
    <source>
        <dbReference type="PROSITE" id="PS50862"/>
    </source>
</evidence>
<dbReference type="PANTHER" id="PTHR22594:SF5">
    <property type="entry name" value="ASPARTATE--TRNA LIGASE, MITOCHONDRIAL"/>
    <property type="match status" value="1"/>
</dbReference>
<accession>A0A517W4K4</accession>
<organism evidence="9 10">
    <name type="scientific">Gimesia aquarii</name>
    <dbReference type="NCBI Taxonomy" id="2527964"/>
    <lineage>
        <taxon>Bacteria</taxon>
        <taxon>Pseudomonadati</taxon>
        <taxon>Planctomycetota</taxon>
        <taxon>Planctomycetia</taxon>
        <taxon>Planctomycetales</taxon>
        <taxon>Planctomycetaceae</taxon>
        <taxon>Gimesia</taxon>
    </lineage>
</organism>
<dbReference type="CDD" id="cd00777">
    <property type="entry name" value="AspRS_core"/>
    <property type="match status" value="1"/>
</dbReference>
<keyword evidence="2 7" id="KW-0436">Ligase</keyword>
<evidence type="ECO:0000256" key="6">
    <source>
        <dbReference type="ARBA" id="ARBA00023146"/>
    </source>
</evidence>
<dbReference type="EC" id="6.1.1.23" evidence="7"/>
<dbReference type="PROSITE" id="PS50862">
    <property type="entry name" value="AA_TRNA_LIGASE_II"/>
    <property type="match status" value="1"/>
</dbReference>
<keyword evidence="5 7" id="KW-0648">Protein biosynthesis</keyword>
<dbReference type="SUPFAM" id="SSF50249">
    <property type="entry name" value="Nucleic acid-binding proteins"/>
    <property type="match status" value="1"/>
</dbReference>
<dbReference type="GO" id="GO:0050560">
    <property type="term" value="F:aspartate-tRNA(Asn) ligase activity"/>
    <property type="evidence" value="ECO:0007669"/>
    <property type="project" value="UniProtKB-EC"/>
</dbReference>
<dbReference type="InterPro" id="IPR012340">
    <property type="entry name" value="NA-bd_OB-fold"/>
</dbReference>
<dbReference type="PRINTS" id="PR01042">
    <property type="entry name" value="TRNASYNTHASP"/>
</dbReference>
<name>A0A517W4K4_9PLAN</name>
<dbReference type="GO" id="GO:0006422">
    <property type="term" value="P:aspartyl-tRNA aminoacylation"/>
    <property type="evidence" value="ECO:0007669"/>
    <property type="project" value="UniProtKB-UniRule"/>
</dbReference>
<dbReference type="Pfam" id="PF00152">
    <property type="entry name" value="tRNA-synt_2"/>
    <property type="match status" value="1"/>
</dbReference>
<protein>
    <recommendedName>
        <fullName evidence="7">Aspartate--tRNA(Asp/Asn) ligase</fullName>
        <ecNumber evidence="7">6.1.1.23</ecNumber>
    </recommendedName>
    <alternativeName>
        <fullName evidence="7">Aspartyl-tRNA synthetase</fullName>
        <shortName evidence="7">AspRS</shortName>
    </alternativeName>
    <alternativeName>
        <fullName evidence="7">Non-discriminating aspartyl-tRNA synthetase</fullName>
        <shortName evidence="7">ND-AspRS</shortName>
    </alternativeName>
</protein>
<comment type="similarity">
    <text evidence="1 7">Belongs to the class-II aminoacyl-tRNA synthetase family. Type 1 subfamily.</text>
</comment>
<feature type="domain" description="Aminoacyl-transfer RNA synthetases class-II family profile" evidence="8">
    <location>
        <begin position="185"/>
        <end position="599"/>
    </location>
</feature>
<feature type="binding site" evidence="7">
    <location>
        <position position="273"/>
    </location>
    <ligand>
        <name>ATP</name>
        <dbReference type="ChEBI" id="CHEBI:30616"/>
    </ligand>
</feature>
<evidence type="ECO:0000313" key="10">
    <source>
        <dbReference type="Proteomes" id="UP000318704"/>
    </source>
</evidence>
<dbReference type="HAMAP" id="MF_00044">
    <property type="entry name" value="Asp_tRNA_synth_type1"/>
    <property type="match status" value="1"/>
</dbReference>
<comment type="function">
    <text evidence="7">Aspartyl-tRNA synthetase with relaxed tRNA specificity since it is able to aspartylate not only its cognate tRNA(Asp) but also tRNA(Asn). Reaction proceeds in two steps: L-aspartate is first activated by ATP to form Asp-AMP and then transferred to the acceptor end of tRNA(Asp/Asn).</text>
</comment>
<evidence type="ECO:0000256" key="3">
    <source>
        <dbReference type="ARBA" id="ARBA00022741"/>
    </source>
</evidence>
<dbReference type="GO" id="GO:0005737">
    <property type="term" value="C:cytoplasm"/>
    <property type="evidence" value="ECO:0007669"/>
    <property type="project" value="UniProtKB-SubCell"/>
</dbReference>
<comment type="catalytic activity">
    <reaction evidence="7">
        <text>tRNA(Asx) + L-aspartate + ATP = L-aspartyl-tRNA(Asx) + AMP + diphosphate</text>
        <dbReference type="Rhea" id="RHEA:18349"/>
        <dbReference type="Rhea" id="RHEA-COMP:9710"/>
        <dbReference type="Rhea" id="RHEA-COMP:9711"/>
        <dbReference type="ChEBI" id="CHEBI:29991"/>
        <dbReference type="ChEBI" id="CHEBI:30616"/>
        <dbReference type="ChEBI" id="CHEBI:33019"/>
        <dbReference type="ChEBI" id="CHEBI:78442"/>
        <dbReference type="ChEBI" id="CHEBI:78516"/>
        <dbReference type="ChEBI" id="CHEBI:456215"/>
        <dbReference type="EC" id="6.1.1.23"/>
    </reaction>
</comment>
<dbReference type="GO" id="GO:0004815">
    <property type="term" value="F:aspartate-tRNA ligase activity"/>
    <property type="evidence" value="ECO:0007669"/>
    <property type="project" value="UniProtKB-UniRule"/>
</dbReference>
<dbReference type="InterPro" id="IPR004364">
    <property type="entry name" value="Aa-tRNA-synt_II"/>
</dbReference>
<dbReference type="SUPFAM" id="SSF55261">
    <property type="entry name" value="GAD domain-like"/>
    <property type="match status" value="1"/>
</dbReference>
<dbReference type="NCBIfam" id="TIGR00459">
    <property type="entry name" value="aspS_bact"/>
    <property type="match status" value="1"/>
</dbReference>
<feature type="region of interest" description="Aspartate" evidence="7">
    <location>
        <begin position="242"/>
        <end position="245"/>
    </location>
</feature>
<sequence length="631" mass="71700">MRDHLSRYKLRKSTFESDRSINQVGSAKTDIILEKTLSKQGLTTVLRTHTCGELRLDHVGQSVTLAGWVIRGRDHGGLAFIDLRDRYGITQIVFNPDRDAAMHELARSLRAEDVIQVTGEVVLRDDRENPKLATGKIEVRGHELKVLNKSKTPPFEPGTTELPNEELRLTYRFLDLRSERLQEALQIRHRLTKLTRDYFDEHQFLEIETPILGRSTPEGARDYLVPSRVHEGSFYALPQSPQIYKQILMISGYDRYFQIARCFRDEDLRADRQPEFTQIDLEMAFVDQEDILSLIDGLISKLVKDLRDEETERPLPRYDYQDVMEKYGSDKPDLRFGMELVDIAEIAQTCDFAVFKKTMEAGGRVRGLNAKGAADRYSRKDIDGLTEFAGEYGAKGLAFFKVTDEGLHSPIAKFFSEADKQKIMEAMQAEVGDLLFFVADQCTVTSAALAALRNRLGKELELYDPNDIKCCWVTNFPLFSYNEDEKRWEAEHHPFCQPVEADLEYLKSDPAKVRAQSYDLVMNGYELASGSVRVHDQSVQQVIFDLLDISAEEAEERFGFLLQALRYGAPPHAGAALGLDRLVMILCGNDNIRDVVAFPKTQKAADLLSGAPSAVDPHQLRDLRIKVDIPQ</sequence>
<dbReference type="InterPro" id="IPR004524">
    <property type="entry name" value="Asp-tRNA-ligase_1"/>
</dbReference>
<dbReference type="EMBL" id="CP037920">
    <property type="protein sequence ID" value="QDU00174.1"/>
    <property type="molecule type" value="Genomic_DNA"/>
</dbReference>
<dbReference type="InterPro" id="IPR047089">
    <property type="entry name" value="Asp-tRNA-ligase_1_N"/>
</dbReference>